<evidence type="ECO:0000313" key="3">
    <source>
        <dbReference type="Proteomes" id="UP000707731"/>
    </source>
</evidence>
<dbReference type="PANTHER" id="PTHR23026">
    <property type="entry name" value="NADPH NITROREDUCTASE"/>
    <property type="match status" value="1"/>
</dbReference>
<dbReference type="InterPro" id="IPR000415">
    <property type="entry name" value="Nitroreductase-like"/>
</dbReference>
<accession>A0ABS0D522</accession>
<sequence>MTDQRAELTVPDQPTVFAVMARASRAPSIHNTQPWRWEFDGAELRLFRDDERRLTATDPNGRQLMISCGAMLHHARTAFAAAGWHTDVDRFPPSAHPGHLATLTFRPWPDPPPGVRARAQAIEQRRTDRLPLRSPSDLVTLVRTARKLADPHDVSLAVLDETAPERLASAAQHSTALRHYDMPYQAELRWWTGHDQSPYGVPAHALASEEEASRVPAGRVFPAGGESSRRADLEDEAALLVLSTAGDTPYWWLHTGEAMSAVLLECAAAGLSTCPLTHITEAPTTRQVVANLAGREGIPQVVIRVGVAPDTESHEPTPRRTPAEFLTMTRP</sequence>
<dbReference type="NCBIfam" id="NF047509">
    <property type="entry name" value="Rv3131_FMN_oxido"/>
    <property type="match status" value="1"/>
</dbReference>
<dbReference type="Proteomes" id="UP000707731">
    <property type="component" value="Unassembled WGS sequence"/>
</dbReference>
<dbReference type="InterPro" id="IPR050627">
    <property type="entry name" value="Nitroreductase/BluB"/>
</dbReference>
<dbReference type="PANTHER" id="PTHR23026:SF123">
    <property type="entry name" value="NAD(P)H NITROREDUCTASE RV3131-RELATED"/>
    <property type="match status" value="1"/>
</dbReference>
<proteinExistence type="predicted"/>
<evidence type="ECO:0000313" key="2">
    <source>
        <dbReference type="EMBL" id="MBF6353574.1"/>
    </source>
</evidence>
<feature type="region of interest" description="Disordered" evidence="1">
    <location>
        <begin position="308"/>
        <end position="331"/>
    </location>
</feature>
<comment type="caution">
    <text evidence="2">The sequence shown here is derived from an EMBL/GenBank/DDBJ whole genome shotgun (WGS) entry which is preliminary data.</text>
</comment>
<dbReference type="EMBL" id="JADLQN010000001">
    <property type="protein sequence ID" value="MBF6353574.1"/>
    <property type="molecule type" value="Genomic_DNA"/>
</dbReference>
<gene>
    <name evidence="2" type="ORF">IU449_03255</name>
</gene>
<organism evidence="2 3">
    <name type="scientific">Nocardia higoensis</name>
    <dbReference type="NCBI Taxonomy" id="228599"/>
    <lineage>
        <taxon>Bacteria</taxon>
        <taxon>Bacillati</taxon>
        <taxon>Actinomycetota</taxon>
        <taxon>Actinomycetes</taxon>
        <taxon>Mycobacteriales</taxon>
        <taxon>Nocardiaceae</taxon>
        <taxon>Nocardia</taxon>
    </lineage>
</organism>
<reference evidence="2 3" key="1">
    <citation type="submission" date="2020-10" db="EMBL/GenBank/DDBJ databases">
        <title>Identification of Nocardia species via Next-generation sequencing and recognition of intraspecies genetic diversity.</title>
        <authorList>
            <person name="Li P."/>
            <person name="Li P."/>
            <person name="Lu B."/>
        </authorList>
    </citation>
    <scope>NUCLEOTIDE SEQUENCE [LARGE SCALE GENOMIC DNA]</scope>
    <source>
        <strain evidence="2 3">BJ06-0143</strain>
    </source>
</reference>
<dbReference type="RefSeq" id="WP_195000462.1">
    <property type="nucleotide sequence ID" value="NZ_JADLQN010000001.1"/>
</dbReference>
<keyword evidence="3" id="KW-1185">Reference proteome</keyword>
<feature type="compositionally biased region" description="Basic and acidic residues" evidence="1">
    <location>
        <begin position="311"/>
        <end position="322"/>
    </location>
</feature>
<dbReference type="Gene3D" id="3.40.109.10">
    <property type="entry name" value="NADH Oxidase"/>
    <property type="match status" value="1"/>
</dbReference>
<name>A0ABS0D522_9NOCA</name>
<dbReference type="SUPFAM" id="SSF55469">
    <property type="entry name" value="FMN-dependent nitroreductase-like"/>
    <property type="match status" value="1"/>
</dbReference>
<protein>
    <submittedName>
        <fullName evidence="2">Nitroreductase family protein</fullName>
    </submittedName>
</protein>
<evidence type="ECO:0000256" key="1">
    <source>
        <dbReference type="SAM" id="MobiDB-lite"/>
    </source>
</evidence>